<keyword evidence="3" id="KW-1185">Reference proteome</keyword>
<dbReference type="InterPro" id="IPR011650">
    <property type="entry name" value="Peptidase_M20_dimer"/>
</dbReference>
<comment type="caution">
    <text evidence="2">The sequence shown here is derived from an EMBL/GenBank/DDBJ whole genome shotgun (WGS) entry which is preliminary data.</text>
</comment>
<dbReference type="Pfam" id="PF07687">
    <property type="entry name" value="M20_dimer"/>
    <property type="match status" value="1"/>
</dbReference>
<evidence type="ECO:0000313" key="2">
    <source>
        <dbReference type="EMBL" id="MFL0252550.1"/>
    </source>
</evidence>
<dbReference type="PANTHER" id="PTHR11014:SF63">
    <property type="entry name" value="METALLOPEPTIDASE, PUTATIVE (AFU_ORTHOLOGUE AFUA_6G09600)-RELATED"/>
    <property type="match status" value="1"/>
</dbReference>
<dbReference type="Gene3D" id="3.40.630.10">
    <property type="entry name" value="Zn peptidases"/>
    <property type="match status" value="1"/>
</dbReference>
<accession>A0ABW8TJ80</accession>
<feature type="domain" description="Peptidase M20 dimerisation" evidence="1">
    <location>
        <begin position="189"/>
        <end position="283"/>
    </location>
</feature>
<dbReference type="NCBIfam" id="TIGR01891">
    <property type="entry name" value="amidohydrolases"/>
    <property type="match status" value="1"/>
</dbReference>
<protein>
    <submittedName>
        <fullName evidence="2">M20 family metallopeptidase</fullName>
    </submittedName>
</protein>
<dbReference type="PIRSF" id="PIRSF005962">
    <property type="entry name" value="Pept_M20D_amidohydro"/>
    <property type="match status" value="1"/>
</dbReference>
<dbReference type="InterPro" id="IPR036264">
    <property type="entry name" value="Bact_exopeptidase_dim_dom"/>
</dbReference>
<dbReference type="Proteomes" id="UP001623592">
    <property type="component" value="Unassembled WGS sequence"/>
</dbReference>
<dbReference type="EMBL" id="JBJIAA010000018">
    <property type="protein sequence ID" value="MFL0252550.1"/>
    <property type="molecule type" value="Genomic_DNA"/>
</dbReference>
<organism evidence="2 3">
    <name type="scientific">Clostridium neuense</name>
    <dbReference type="NCBI Taxonomy" id="1728934"/>
    <lineage>
        <taxon>Bacteria</taxon>
        <taxon>Bacillati</taxon>
        <taxon>Bacillota</taxon>
        <taxon>Clostridia</taxon>
        <taxon>Eubacteriales</taxon>
        <taxon>Clostridiaceae</taxon>
        <taxon>Clostridium</taxon>
    </lineage>
</organism>
<dbReference type="InterPro" id="IPR002933">
    <property type="entry name" value="Peptidase_M20"/>
</dbReference>
<proteinExistence type="predicted"/>
<dbReference type="SUPFAM" id="SSF53187">
    <property type="entry name" value="Zn-dependent exopeptidases"/>
    <property type="match status" value="1"/>
</dbReference>
<dbReference type="InterPro" id="IPR017439">
    <property type="entry name" value="Amidohydrolase"/>
</dbReference>
<name>A0ABW8TJ80_9CLOT</name>
<dbReference type="Gene3D" id="3.30.70.360">
    <property type="match status" value="1"/>
</dbReference>
<reference evidence="2 3" key="1">
    <citation type="submission" date="2024-11" db="EMBL/GenBank/DDBJ databases">
        <authorList>
            <person name="Heng Y.C."/>
            <person name="Lim A.C.H."/>
            <person name="Lee J.K.Y."/>
            <person name="Kittelmann S."/>
        </authorList>
    </citation>
    <scope>NUCLEOTIDE SEQUENCE [LARGE SCALE GENOMIC DNA]</scope>
    <source>
        <strain evidence="2 3">WILCCON 0114</strain>
    </source>
</reference>
<sequence length="390" mass="43064">MENSTLKLAKDIQDWLIKHRREFHKHPEPSFEEVWTSKTISDELERLGLEVQHIGKTGLVGILRGKSEGKTIGLRADIDALSVTEDTGYSFASQNKGYMHGCGHDAHITMLLGAAKLLSEMKDKLNGTVKFLFQPGEEVASGAKAMIEGGALKNPDVDYIFGMHIWSDVPVGQVVIQPGPFMASADIWDLTIKGKSSHGSSPWQGVDAITCSAAVIQGVQTLVSRVNDVRNPIVMNIGTIEGGERFNVTPGSVKMSGMNRSFSKYSRENMPKWLEEMIENVCKGYRCDYDFKYDFTCAATINEEKATGMLKSAVSKIIGEDNIKQVSMIMGSEDFSEYLEKIPGALMLLGCRNEAKDCCYSQHSNHYKLDEDALPIGVASYVQVALDYLK</sequence>
<dbReference type="RefSeq" id="WP_406789204.1">
    <property type="nucleotide sequence ID" value="NZ_JBJIAA010000018.1"/>
</dbReference>
<dbReference type="CDD" id="cd03886">
    <property type="entry name" value="M20_Acy1"/>
    <property type="match status" value="1"/>
</dbReference>
<dbReference type="SUPFAM" id="SSF55031">
    <property type="entry name" value="Bacterial exopeptidase dimerisation domain"/>
    <property type="match status" value="1"/>
</dbReference>
<evidence type="ECO:0000259" key="1">
    <source>
        <dbReference type="Pfam" id="PF07687"/>
    </source>
</evidence>
<dbReference type="PANTHER" id="PTHR11014">
    <property type="entry name" value="PEPTIDASE M20 FAMILY MEMBER"/>
    <property type="match status" value="1"/>
</dbReference>
<evidence type="ECO:0000313" key="3">
    <source>
        <dbReference type="Proteomes" id="UP001623592"/>
    </source>
</evidence>
<dbReference type="Pfam" id="PF01546">
    <property type="entry name" value="Peptidase_M20"/>
    <property type="match status" value="1"/>
</dbReference>
<gene>
    <name evidence="2" type="ORF">ACJDT4_19235</name>
</gene>